<dbReference type="Gene3D" id="1.10.287.950">
    <property type="entry name" value="Methyl-accepting chemotaxis protein"/>
    <property type="match status" value="1"/>
</dbReference>
<keyword evidence="3 10" id="KW-1133">Transmembrane helix</keyword>
<evidence type="ECO:0000256" key="5">
    <source>
        <dbReference type="ARBA" id="ARBA00023224"/>
    </source>
</evidence>
<dbReference type="PANTHER" id="PTHR32089">
    <property type="entry name" value="METHYL-ACCEPTING CHEMOTAXIS PROTEIN MCPB"/>
    <property type="match status" value="1"/>
</dbReference>
<evidence type="ECO:0000256" key="1">
    <source>
        <dbReference type="ARBA" id="ARBA00004141"/>
    </source>
</evidence>
<comment type="similarity">
    <text evidence="6">Belongs to the methyl-accepting chemotaxis (MCP) protein family.</text>
</comment>
<dbReference type="PANTHER" id="PTHR32089:SF119">
    <property type="entry name" value="METHYL-ACCEPTING CHEMOTAXIS PROTEIN CTPL"/>
    <property type="match status" value="1"/>
</dbReference>
<comment type="caution">
    <text evidence="13">The sequence shown here is derived from an EMBL/GenBank/DDBJ whole genome shotgun (WGS) entry which is preliminary data.</text>
</comment>
<dbReference type="PROSITE" id="PS50111">
    <property type="entry name" value="CHEMOTAXIS_TRANSDUC_2"/>
    <property type="match status" value="1"/>
</dbReference>
<dbReference type="InterPro" id="IPR029095">
    <property type="entry name" value="NarX-like_N"/>
</dbReference>
<organism evidence="13 14">
    <name type="scientific">Variovorax ureilyticus</name>
    <dbReference type="NCBI Taxonomy" id="1836198"/>
    <lineage>
        <taxon>Bacteria</taxon>
        <taxon>Pseudomonadati</taxon>
        <taxon>Pseudomonadota</taxon>
        <taxon>Betaproteobacteria</taxon>
        <taxon>Burkholderiales</taxon>
        <taxon>Comamonadaceae</taxon>
        <taxon>Variovorax</taxon>
    </lineage>
</organism>
<keyword evidence="4 10" id="KW-0472">Membrane</keyword>
<evidence type="ECO:0000313" key="13">
    <source>
        <dbReference type="EMBL" id="MEJ8811866.1"/>
    </source>
</evidence>
<evidence type="ECO:0000313" key="14">
    <source>
        <dbReference type="Proteomes" id="UP001365846"/>
    </source>
</evidence>
<reference evidence="13 14" key="1">
    <citation type="submission" date="2024-03" db="EMBL/GenBank/DDBJ databases">
        <title>Novel species of the genus Variovorax.</title>
        <authorList>
            <person name="Liu Q."/>
            <person name="Xin Y.-H."/>
        </authorList>
    </citation>
    <scope>NUCLEOTIDE SEQUENCE [LARGE SCALE GENOMIC DNA]</scope>
    <source>
        <strain evidence="13 14">KACC 18899</strain>
    </source>
</reference>
<evidence type="ECO:0000259" key="11">
    <source>
        <dbReference type="PROSITE" id="PS50111"/>
    </source>
</evidence>
<dbReference type="SUPFAM" id="SSF58104">
    <property type="entry name" value="Methyl-accepting chemotaxis protein (MCP) signaling domain"/>
    <property type="match status" value="1"/>
</dbReference>
<evidence type="ECO:0000259" key="12">
    <source>
        <dbReference type="PROSITE" id="PS50885"/>
    </source>
</evidence>
<feature type="region of interest" description="Disordered" evidence="9">
    <location>
        <begin position="29"/>
        <end position="104"/>
    </location>
</feature>
<evidence type="ECO:0000256" key="10">
    <source>
        <dbReference type="SAM" id="Phobius"/>
    </source>
</evidence>
<evidence type="ECO:0000256" key="6">
    <source>
        <dbReference type="ARBA" id="ARBA00029447"/>
    </source>
</evidence>
<keyword evidence="14" id="KW-1185">Reference proteome</keyword>
<gene>
    <name evidence="13" type="ORF">WKW77_12370</name>
</gene>
<dbReference type="Pfam" id="PF13675">
    <property type="entry name" value="PilJ"/>
    <property type="match status" value="2"/>
</dbReference>
<name>A0ABU8VE42_9BURK</name>
<evidence type="ECO:0000256" key="7">
    <source>
        <dbReference type="PROSITE-ProRule" id="PRU00284"/>
    </source>
</evidence>
<dbReference type="SMART" id="SM00283">
    <property type="entry name" value="MA"/>
    <property type="match status" value="1"/>
</dbReference>
<sequence length="778" mass="82008">MSSIAEKFKKFMPVSGGNVSVGADSAATLSMDNIETVQTPDESTVAMPRDAAKSSATLAAEAGPGGDAGSSSDPGPQIEDAIPAASAGGASRSRSKRSQRSSPARQQRILALALAGVVLLLMLVAGSAILRAERLAQQVAATGQSLMQSQRLAKSVSQALVGNVGAFTEVKESSEDLSRRVQGLASGDDSLKLERVGSQYDVELGKITPLVERADKSAKAVMAQQKILTQVGNALRDINRQSSDLLEMTETVASLKMQQSATLPEISAAGQLVMLTQRIGKSANEFLTVEGVSPDAVFLLGKDLNSFQEITRGLLDGSAQQRLPGTRDAQTRQQLEAILKTYEQTRTQASAILGNLQGLVAAREAQAAILADSEPLRNALGDLQEKLSARTGLGAGTVVMLFVLSLAALALAGAIGFVQVREGRERAASAERERVEAERASEDAARVNAANQAAILRLMNELQTVAEGDLTQEATVTEDITGAIADSVNYTVEELRLLVGNVQNTATRVAHTTSQVESTSTELLAASTEQLREIRETGQSVLTMAERINGVSSQAQESATVARQSLQAASSGLQAVQNAIGGMNAIRDQIQETSKRIKRLGESSQEIGEITELISDITEQTNVLALNAAIQAASAGEAGRGFSVVAEEVQRLAERSADATRQISALVKAIQTDTQDAVGAMERSTQGVVEGAKLSDNAGTALSEIDRVSRRLADLIEQISMSASREADSANVVAANIQHIFAVTEQTGEGTRTTAQQVRELSHMAEELRQSVARFKIS</sequence>
<feature type="transmembrane region" description="Helical" evidence="10">
    <location>
        <begin position="393"/>
        <end position="418"/>
    </location>
</feature>
<evidence type="ECO:0000256" key="8">
    <source>
        <dbReference type="SAM" id="Coils"/>
    </source>
</evidence>
<accession>A0ABU8VE42</accession>
<comment type="subcellular location">
    <subcellularLocation>
        <location evidence="1">Membrane</location>
        <topology evidence="1">Multi-pass membrane protein</topology>
    </subcellularLocation>
</comment>
<feature type="compositionally biased region" description="Low complexity" evidence="9">
    <location>
        <begin position="69"/>
        <end position="92"/>
    </location>
</feature>
<dbReference type="Pfam" id="PF00015">
    <property type="entry name" value="MCPsignal"/>
    <property type="match status" value="1"/>
</dbReference>
<evidence type="ECO:0000256" key="3">
    <source>
        <dbReference type="ARBA" id="ARBA00022989"/>
    </source>
</evidence>
<feature type="transmembrane region" description="Helical" evidence="10">
    <location>
        <begin position="109"/>
        <end position="130"/>
    </location>
</feature>
<keyword evidence="5 7" id="KW-0807">Transducer</keyword>
<evidence type="ECO:0000256" key="9">
    <source>
        <dbReference type="SAM" id="MobiDB-lite"/>
    </source>
</evidence>
<feature type="compositionally biased region" description="Polar residues" evidence="9">
    <location>
        <begin position="29"/>
        <end position="42"/>
    </location>
</feature>
<dbReference type="Proteomes" id="UP001365846">
    <property type="component" value="Unassembled WGS sequence"/>
</dbReference>
<evidence type="ECO:0000256" key="2">
    <source>
        <dbReference type="ARBA" id="ARBA00022692"/>
    </source>
</evidence>
<feature type="compositionally biased region" description="Low complexity" evidence="9">
    <location>
        <begin position="53"/>
        <end position="62"/>
    </location>
</feature>
<dbReference type="EMBL" id="JBBKZU010000004">
    <property type="protein sequence ID" value="MEJ8811866.1"/>
    <property type="molecule type" value="Genomic_DNA"/>
</dbReference>
<feature type="domain" description="Methyl-accepting transducer" evidence="11">
    <location>
        <begin position="505"/>
        <end position="741"/>
    </location>
</feature>
<dbReference type="InterPro" id="IPR004089">
    <property type="entry name" value="MCPsignal_dom"/>
</dbReference>
<keyword evidence="8" id="KW-0175">Coiled coil</keyword>
<evidence type="ECO:0000256" key="4">
    <source>
        <dbReference type="ARBA" id="ARBA00023136"/>
    </source>
</evidence>
<keyword evidence="2 10" id="KW-0812">Transmembrane</keyword>
<feature type="coiled-coil region" evidence="8">
    <location>
        <begin position="420"/>
        <end position="450"/>
    </location>
</feature>
<dbReference type="InterPro" id="IPR003660">
    <property type="entry name" value="HAMP_dom"/>
</dbReference>
<dbReference type="PROSITE" id="PS50885">
    <property type="entry name" value="HAMP"/>
    <property type="match status" value="1"/>
</dbReference>
<protein>
    <submittedName>
        <fullName evidence="13">Methyl-accepting chemotaxis protein</fullName>
    </submittedName>
</protein>
<feature type="domain" description="HAMP" evidence="12">
    <location>
        <begin position="449"/>
        <end position="500"/>
    </location>
</feature>
<dbReference type="CDD" id="cd11386">
    <property type="entry name" value="MCP_signal"/>
    <property type="match status" value="1"/>
</dbReference>
<proteinExistence type="inferred from homology"/>